<evidence type="ECO:0000313" key="1">
    <source>
        <dbReference type="EMBL" id="KAL3776488.1"/>
    </source>
</evidence>
<dbReference type="EMBL" id="JALLAZ020001351">
    <property type="protein sequence ID" value="KAL3776488.1"/>
    <property type="molecule type" value="Genomic_DNA"/>
</dbReference>
<sequence length="71" mass="8096">MTTLSNEHLGARAPFALWEGEYHGAFCLSFRLPFALQLLGMAPNHWQRHFLSVELPNDRLPSAPKGRSKMF</sequence>
<comment type="caution">
    <text evidence="1">The sequence shown here is derived from an EMBL/GenBank/DDBJ whole genome shotgun (WGS) entry which is preliminary data.</text>
</comment>
<protein>
    <submittedName>
        <fullName evidence="1">Uncharacterized protein</fullName>
    </submittedName>
</protein>
<dbReference type="Proteomes" id="UP001530315">
    <property type="component" value="Unassembled WGS sequence"/>
</dbReference>
<keyword evidence="2" id="KW-1185">Reference proteome</keyword>
<accession>A0ABD3NL16</accession>
<proteinExistence type="predicted"/>
<dbReference type="AlphaFoldDB" id="A0ABD3NL16"/>
<gene>
    <name evidence="1" type="ORF">ACHAW5_005406</name>
</gene>
<name>A0ABD3NL16_9STRA</name>
<reference evidence="1 2" key="1">
    <citation type="submission" date="2024-10" db="EMBL/GenBank/DDBJ databases">
        <title>Updated reference genomes for cyclostephanoid diatoms.</title>
        <authorList>
            <person name="Roberts W.R."/>
            <person name="Alverson A.J."/>
        </authorList>
    </citation>
    <scope>NUCLEOTIDE SEQUENCE [LARGE SCALE GENOMIC DNA]</scope>
    <source>
        <strain evidence="1 2">AJA276-08</strain>
    </source>
</reference>
<evidence type="ECO:0000313" key="2">
    <source>
        <dbReference type="Proteomes" id="UP001530315"/>
    </source>
</evidence>
<organism evidence="1 2">
    <name type="scientific">Stephanodiscus triporus</name>
    <dbReference type="NCBI Taxonomy" id="2934178"/>
    <lineage>
        <taxon>Eukaryota</taxon>
        <taxon>Sar</taxon>
        <taxon>Stramenopiles</taxon>
        <taxon>Ochrophyta</taxon>
        <taxon>Bacillariophyta</taxon>
        <taxon>Coscinodiscophyceae</taxon>
        <taxon>Thalassiosirophycidae</taxon>
        <taxon>Stephanodiscales</taxon>
        <taxon>Stephanodiscaceae</taxon>
        <taxon>Stephanodiscus</taxon>
    </lineage>
</organism>